<dbReference type="GO" id="GO:0006260">
    <property type="term" value="P:DNA replication"/>
    <property type="evidence" value="ECO:0007669"/>
    <property type="project" value="InterPro"/>
</dbReference>
<dbReference type="OrthoDB" id="9809878at2"/>
<dbReference type="Proteomes" id="UP001637990">
    <property type="component" value="Unassembled WGS sequence"/>
</dbReference>
<dbReference type="EMBL" id="MDEC01000027">
    <property type="protein sequence ID" value="PPU60826.1"/>
    <property type="molecule type" value="Genomic_DNA"/>
</dbReference>
<evidence type="ECO:0000256" key="1">
    <source>
        <dbReference type="ARBA" id="ARBA00023125"/>
    </source>
</evidence>
<evidence type="ECO:0000313" key="6">
    <source>
        <dbReference type="EMBL" id="PPU60826.1"/>
    </source>
</evidence>
<evidence type="ECO:0000313" key="5">
    <source>
        <dbReference type="EMBL" id="MFO3704388.1"/>
    </source>
</evidence>
<name>A0A2S7CGY3_9XANT</name>
<dbReference type="Gene3D" id="2.40.50.140">
    <property type="entry name" value="Nucleic acid-binding proteins"/>
    <property type="match status" value="1"/>
</dbReference>
<feature type="compositionally biased region" description="Basic and acidic residues" evidence="4">
    <location>
        <begin position="110"/>
        <end position="123"/>
    </location>
</feature>
<evidence type="ECO:0000256" key="4">
    <source>
        <dbReference type="SAM" id="MobiDB-lite"/>
    </source>
</evidence>
<dbReference type="PROSITE" id="PS50935">
    <property type="entry name" value="SSB"/>
    <property type="match status" value="1"/>
</dbReference>
<feature type="region of interest" description="Disordered" evidence="4">
    <location>
        <begin position="108"/>
        <end position="144"/>
    </location>
</feature>
<dbReference type="RefSeq" id="WP_104542857.1">
    <property type="nucleotide sequence ID" value="NZ_JBJGBS010000014.1"/>
</dbReference>
<evidence type="ECO:0000256" key="2">
    <source>
        <dbReference type="PROSITE-ProRule" id="PRU00252"/>
    </source>
</evidence>
<comment type="caution">
    <text evidence="6">The sequence shown here is derived from an EMBL/GenBank/DDBJ whole genome shotgun (WGS) entry which is preliminary data.</text>
</comment>
<evidence type="ECO:0000313" key="7">
    <source>
        <dbReference type="Proteomes" id="UP000237872"/>
    </source>
</evidence>
<dbReference type="InterPro" id="IPR012340">
    <property type="entry name" value="NA-bd_OB-fold"/>
</dbReference>
<dbReference type="AlphaFoldDB" id="A0A2S7CGY3"/>
<protein>
    <recommendedName>
        <fullName evidence="3">Single-stranded DNA-binding protein</fullName>
    </recommendedName>
</protein>
<gene>
    <name evidence="5" type="ORF">ACI6Q5_05250</name>
    <name evidence="6" type="ORF">XcodCFBP4690_17245</name>
</gene>
<dbReference type="EMBL" id="JBJGBS010000014">
    <property type="protein sequence ID" value="MFO3704388.1"/>
    <property type="molecule type" value="Genomic_DNA"/>
</dbReference>
<dbReference type="GO" id="GO:0003697">
    <property type="term" value="F:single-stranded DNA binding"/>
    <property type="evidence" value="ECO:0007669"/>
    <property type="project" value="InterPro"/>
</dbReference>
<evidence type="ECO:0000313" key="8">
    <source>
        <dbReference type="Proteomes" id="UP001637990"/>
    </source>
</evidence>
<keyword evidence="1 2" id="KW-0238">DNA-binding</keyword>
<dbReference type="Proteomes" id="UP000237872">
    <property type="component" value="Unassembled WGS sequence"/>
</dbReference>
<organism evidence="6 7">
    <name type="scientific">Xanthomonas codiaei</name>
    <dbReference type="NCBI Taxonomy" id="56463"/>
    <lineage>
        <taxon>Bacteria</taxon>
        <taxon>Pseudomonadati</taxon>
        <taxon>Pseudomonadota</taxon>
        <taxon>Gammaproteobacteria</taxon>
        <taxon>Lysobacterales</taxon>
        <taxon>Lysobacteraceae</taxon>
        <taxon>Xanthomonas</taxon>
    </lineage>
</organism>
<reference evidence="6 7" key="1">
    <citation type="submission" date="2016-08" db="EMBL/GenBank/DDBJ databases">
        <authorList>
            <person name="Seilhamer J.J."/>
        </authorList>
    </citation>
    <scope>NUCLEOTIDE SEQUENCE [LARGE SCALE GENOMIC DNA]</scope>
    <source>
        <strain evidence="6 7">CFBP4690</strain>
    </source>
</reference>
<reference evidence="5 8" key="2">
    <citation type="submission" date="2024-11" db="EMBL/GenBank/DDBJ databases">
        <title>Genome sequencing of Xanthomonas codiaei.</title>
        <authorList>
            <person name="Studholme D.J."/>
        </authorList>
    </citation>
    <scope>NUCLEOTIDE SEQUENCE [LARGE SCALE GENOMIC DNA]</scope>
    <source>
        <strain evidence="5 8">NCPPB 4350</strain>
    </source>
</reference>
<accession>A0A2S7CGY3</accession>
<dbReference type="InterPro" id="IPR011344">
    <property type="entry name" value="ssDNA-bd"/>
</dbReference>
<dbReference type="InterPro" id="IPR000424">
    <property type="entry name" value="Primosome_PriB/ssb"/>
</dbReference>
<dbReference type="NCBIfam" id="TIGR00621">
    <property type="entry name" value="ssb"/>
    <property type="match status" value="1"/>
</dbReference>
<sequence length="144" mass="15974">MSSGYQLVIVTGLLSENPIIRAMAGGKLVAELSIPVTETYTDRSGERCEHTEWFAIKLFGAAAETAERQLRKGRMITVQGRKHTERWNDDGRPRSKVFVHVNAAGLTLHADQEHAQTKPEHRGRAAPKAPAFPGEEERGDDLPF</sequence>
<proteinExistence type="predicted"/>
<keyword evidence="8" id="KW-1185">Reference proteome</keyword>
<dbReference type="SUPFAM" id="SSF50249">
    <property type="entry name" value="Nucleic acid-binding proteins"/>
    <property type="match status" value="1"/>
</dbReference>
<dbReference type="Pfam" id="PF00436">
    <property type="entry name" value="SSB"/>
    <property type="match status" value="1"/>
</dbReference>
<evidence type="ECO:0000256" key="3">
    <source>
        <dbReference type="RuleBase" id="RU000524"/>
    </source>
</evidence>
<dbReference type="CDD" id="cd04496">
    <property type="entry name" value="SSB_OBF"/>
    <property type="match status" value="1"/>
</dbReference>